<reference evidence="7 8" key="1">
    <citation type="submission" date="2014-04" db="EMBL/GenBank/DDBJ databases">
        <title>Genome reduction and metabolic complementation of the dual endosymbionts in the whitefly Bemisia tabaci.</title>
        <authorList>
            <person name="Rao Q."/>
            <person name="Rollat-Farnier P.-A."/>
            <person name="Zhang Z.-X."/>
            <person name="Santos-Garcia D."/>
            <person name="Silva F.J."/>
            <person name="Moya A."/>
            <person name="Zhu D.-T."/>
            <person name="Klein C.C."/>
            <person name="Vavre F."/>
            <person name="Sagot M.-F."/>
            <person name="Liu S.-S."/>
            <person name="Mouton L."/>
            <person name="Wang X.-W."/>
        </authorList>
    </citation>
    <scope>NUCLEOTIDE SEQUENCE [LARGE SCALE GENOMIC DNA]</scope>
    <source>
        <strain evidence="7 8">BT-Q</strain>
    </source>
</reference>
<dbReference type="EMBL" id="CP007563">
    <property type="protein sequence ID" value="AJF24033.1"/>
    <property type="molecule type" value="Genomic_DNA"/>
</dbReference>
<dbReference type="InterPro" id="IPR005824">
    <property type="entry name" value="KOW"/>
</dbReference>
<dbReference type="InterPro" id="IPR041988">
    <property type="entry name" value="Ribosomal_uL24_KOW"/>
</dbReference>
<feature type="domain" description="KOW" evidence="6">
    <location>
        <begin position="3"/>
        <end position="30"/>
    </location>
</feature>
<dbReference type="CDD" id="cd06089">
    <property type="entry name" value="KOW_RPL26"/>
    <property type="match status" value="1"/>
</dbReference>
<dbReference type="PANTHER" id="PTHR12903">
    <property type="entry name" value="MITOCHONDRIAL RIBOSOMAL PROTEIN L24"/>
    <property type="match status" value="1"/>
</dbReference>
<evidence type="ECO:0000256" key="4">
    <source>
        <dbReference type="ARBA" id="ARBA00035206"/>
    </source>
</evidence>
<dbReference type="SUPFAM" id="SSF50104">
    <property type="entry name" value="Translation proteins SH3-like domain"/>
    <property type="match status" value="1"/>
</dbReference>
<dbReference type="InterPro" id="IPR014722">
    <property type="entry name" value="Rib_uL2_dom2"/>
</dbReference>
<comment type="similarity">
    <text evidence="1 5">Belongs to the universal ribosomal protein uL24 family.</text>
</comment>
<evidence type="ECO:0000313" key="8">
    <source>
        <dbReference type="Proteomes" id="UP000031624"/>
    </source>
</evidence>
<evidence type="ECO:0000256" key="3">
    <source>
        <dbReference type="ARBA" id="ARBA00023274"/>
    </source>
</evidence>
<dbReference type="InterPro" id="IPR003256">
    <property type="entry name" value="Ribosomal_uL24"/>
</dbReference>
<dbReference type="Pfam" id="PF17136">
    <property type="entry name" value="ribosomal_L24"/>
    <property type="match status" value="1"/>
</dbReference>
<keyword evidence="5" id="KW-0699">rRNA-binding</keyword>
<evidence type="ECO:0000256" key="5">
    <source>
        <dbReference type="HAMAP-Rule" id="MF_01326"/>
    </source>
</evidence>
<dbReference type="AlphaFoldDB" id="A0AAU8RR65"/>
<proteinExistence type="inferred from homology"/>
<sequence>MYKLRRKDEVIVISGKDKGKVGKIKRILKQKVWVVGINIRKFHKKNKGNSIGGIIKQEASINCSNIAIFNSEVGKADKVKLISKNGFKTRMLRSTNKPLK</sequence>
<dbReference type="NCBIfam" id="TIGR01079">
    <property type="entry name" value="rplX_bact"/>
    <property type="match status" value="1"/>
</dbReference>
<accession>A0AAU8RR65</accession>
<evidence type="ECO:0000256" key="1">
    <source>
        <dbReference type="ARBA" id="ARBA00010618"/>
    </source>
</evidence>
<dbReference type="InterPro" id="IPR057264">
    <property type="entry name" value="Ribosomal_uL24_C"/>
</dbReference>
<keyword evidence="2 5" id="KW-0689">Ribosomal protein</keyword>
<dbReference type="GO" id="GO:1990904">
    <property type="term" value="C:ribonucleoprotein complex"/>
    <property type="evidence" value="ECO:0007669"/>
    <property type="project" value="UniProtKB-KW"/>
</dbReference>
<dbReference type="Proteomes" id="UP000031624">
    <property type="component" value="Chromosome"/>
</dbReference>
<comment type="function">
    <text evidence="5">One of the proteins that surrounds the polypeptide exit tunnel on the outside of the subunit.</text>
</comment>
<dbReference type="SMART" id="SM00739">
    <property type="entry name" value="KOW"/>
    <property type="match status" value="1"/>
</dbReference>
<dbReference type="InterPro" id="IPR008991">
    <property type="entry name" value="Translation_prot_SH3-like_sf"/>
</dbReference>
<dbReference type="GO" id="GO:0019843">
    <property type="term" value="F:rRNA binding"/>
    <property type="evidence" value="ECO:0007669"/>
    <property type="project" value="UniProtKB-UniRule"/>
</dbReference>
<keyword evidence="3 5" id="KW-0687">Ribonucleoprotein</keyword>
<evidence type="ECO:0000256" key="2">
    <source>
        <dbReference type="ARBA" id="ARBA00022980"/>
    </source>
</evidence>
<dbReference type="GeneID" id="66279953"/>
<dbReference type="KEGG" id="paly:O3E_00515"/>
<dbReference type="RefSeq" id="WP_014895001.1">
    <property type="nucleotide sequence ID" value="NZ_CP007563.1"/>
</dbReference>
<dbReference type="Gene3D" id="2.30.30.30">
    <property type="match status" value="1"/>
</dbReference>
<name>A0AAU8RR65_9GAMM</name>
<protein>
    <recommendedName>
        <fullName evidence="4 5">Large ribosomal subunit protein uL24</fullName>
    </recommendedName>
</protein>
<dbReference type="Pfam" id="PF00467">
    <property type="entry name" value="KOW"/>
    <property type="match status" value="1"/>
</dbReference>
<evidence type="ECO:0000313" key="7">
    <source>
        <dbReference type="EMBL" id="AJF24033.1"/>
    </source>
</evidence>
<dbReference type="GO" id="GO:0003735">
    <property type="term" value="F:structural constituent of ribosome"/>
    <property type="evidence" value="ECO:0007669"/>
    <property type="project" value="InterPro"/>
</dbReference>
<keyword evidence="5" id="KW-0694">RNA-binding</keyword>
<comment type="function">
    <text evidence="5">One of two assembly initiator proteins, it binds directly to the 5'-end of the 23S rRNA, where it nucleates assembly of the 50S subunit.</text>
</comment>
<dbReference type="HAMAP" id="MF_01326_B">
    <property type="entry name" value="Ribosomal_uL24_B"/>
    <property type="match status" value="1"/>
</dbReference>
<gene>
    <name evidence="5" type="primary">rplX</name>
    <name evidence="7" type="ORF">O3E_00515</name>
</gene>
<comment type="subunit">
    <text evidence="5">Part of the 50S ribosomal subunit.</text>
</comment>
<organism evidence="7 8">
    <name type="scientific">Candidatus Portiera aleyrodidarum MED</name>
    <name type="common">Bemisia tabaci</name>
    <dbReference type="NCBI Taxonomy" id="1163752"/>
    <lineage>
        <taxon>Bacteria</taxon>
        <taxon>Pseudomonadati</taxon>
        <taxon>Pseudomonadota</taxon>
        <taxon>Gammaproteobacteria</taxon>
        <taxon>Candidatus Johnevansiales</taxon>
        <taxon>Candidatus Johnevansiaceae</taxon>
        <taxon>Candidatus Portiera</taxon>
    </lineage>
</organism>
<dbReference type="GO" id="GO:0005840">
    <property type="term" value="C:ribosome"/>
    <property type="evidence" value="ECO:0007669"/>
    <property type="project" value="UniProtKB-KW"/>
</dbReference>
<evidence type="ECO:0000259" key="6">
    <source>
        <dbReference type="SMART" id="SM00739"/>
    </source>
</evidence>
<dbReference type="GO" id="GO:0006412">
    <property type="term" value="P:translation"/>
    <property type="evidence" value="ECO:0007669"/>
    <property type="project" value="UniProtKB-UniRule"/>
</dbReference>